<evidence type="ECO:0000313" key="5">
    <source>
        <dbReference type="EMBL" id="SEH15675.1"/>
    </source>
</evidence>
<feature type="domain" description="Nitroreductase" evidence="4">
    <location>
        <begin position="30"/>
        <end position="86"/>
    </location>
</feature>
<dbReference type="Gene3D" id="3.40.109.10">
    <property type="entry name" value="NADH Oxidase"/>
    <property type="match status" value="1"/>
</dbReference>
<keyword evidence="6" id="KW-1185">Reference proteome</keyword>
<gene>
    <name evidence="5" type="ORF">SAMN04487967_2189</name>
</gene>
<dbReference type="OrthoDB" id="287850at2157"/>
<feature type="domain" description="Nitroreductase" evidence="4">
    <location>
        <begin position="88"/>
        <end position="169"/>
    </location>
</feature>
<organism evidence="5 6">
    <name type="scientific">Natronorubrum sediminis</name>
    <dbReference type="NCBI Taxonomy" id="640943"/>
    <lineage>
        <taxon>Archaea</taxon>
        <taxon>Methanobacteriati</taxon>
        <taxon>Methanobacteriota</taxon>
        <taxon>Stenosarchaea group</taxon>
        <taxon>Halobacteria</taxon>
        <taxon>Halobacteriales</taxon>
        <taxon>Natrialbaceae</taxon>
        <taxon>Natronorubrum</taxon>
    </lineage>
</organism>
<feature type="compositionally biased region" description="Basic and acidic residues" evidence="3">
    <location>
        <begin position="181"/>
        <end position="203"/>
    </location>
</feature>
<evidence type="ECO:0000256" key="2">
    <source>
        <dbReference type="ARBA" id="ARBA00023002"/>
    </source>
</evidence>
<dbReference type="PANTHER" id="PTHR43673">
    <property type="entry name" value="NAD(P)H NITROREDUCTASE YDGI-RELATED"/>
    <property type="match status" value="1"/>
</dbReference>
<keyword evidence="2" id="KW-0560">Oxidoreductase</keyword>
<dbReference type="CDD" id="cd02138">
    <property type="entry name" value="TdsD-like"/>
    <property type="match status" value="1"/>
</dbReference>
<feature type="region of interest" description="Disordered" evidence="3">
    <location>
        <begin position="167"/>
        <end position="203"/>
    </location>
</feature>
<comment type="similarity">
    <text evidence="1">Belongs to the nitroreductase family.</text>
</comment>
<dbReference type="GO" id="GO:0016491">
    <property type="term" value="F:oxidoreductase activity"/>
    <property type="evidence" value="ECO:0007669"/>
    <property type="project" value="UniProtKB-KW"/>
</dbReference>
<dbReference type="AlphaFoldDB" id="A0A1H6G197"/>
<dbReference type="EMBL" id="FNWL01000002">
    <property type="protein sequence ID" value="SEH15675.1"/>
    <property type="molecule type" value="Genomic_DNA"/>
</dbReference>
<name>A0A1H6G197_9EURY</name>
<dbReference type="PANTHER" id="PTHR43673:SF10">
    <property type="entry name" value="NADH DEHYDROGENASE_NAD(P)H NITROREDUCTASE XCC3605-RELATED"/>
    <property type="match status" value="1"/>
</dbReference>
<protein>
    <submittedName>
        <fullName evidence="5">Nitroreductase</fullName>
    </submittedName>
</protein>
<evidence type="ECO:0000259" key="4">
    <source>
        <dbReference type="Pfam" id="PF00881"/>
    </source>
</evidence>
<dbReference type="InterPro" id="IPR029479">
    <property type="entry name" value="Nitroreductase"/>
</dbReference>
<dbReference type="Proteomes" id="UP000199112">
    <property type="component" value="Unassembled WGS sequence"/>
</dbReference>
<evidence type="ECO:0000256" key="3">
    <source>
        <dbReference type="SAM" id="MobiDB-lite"/>
    </source>
</evidence>
<reference evidence="6" key="1">
    <citation type="submission" date="2016-10" db="EMBL/GenBank/DDBJ databases">
        <authorList>
            <person name="Varghese N."/>
            <person name="Submissions S."/>
        </authorList>
    </citation>
    <scope>NUCLEOTIDE SEQUENCE [LARGE SCALE GENOMIC DNA]</scope>
    <source>
        <strain evidence="6">CGMCC 1.8981</strain>
    </source>
</reference>
<dbReference type="RefSeq" id="WP_090507034.1">
    <property type="nucleotide sequence ID" value="NZ_FNWL01000002.1"/>
</dbReference>
<dbReference type="InterPro" id="IPR000415">
    <property type="entry name" value="Nitroreductase-like"/>
</dbReference>
<dbReference type="SUPFAM" id="SSF55469">
    <property type="entry name" value="FMN-dependent nitroreductase-like"/>
    <property type="match status" value="1"/>
</dbReference>
<evidence type="ECO:0000256" key="1">
    <source>
        <dbReference type="ARBA" id="ARBA00007118"/>
    </source>
</evidence>
<accession>A0A1H6G197</accession>
<proteinExistence type="inferred from homology"/>
<evidence type="ECO:0000313" key="6">
    <source>
        <dbReference type="Proteomes" id="UP000199112"/>
    </source>
</evidence>
<sequence length="203" mass="22961">MQETVQNRELDEEVAEHRDPGHEIDPLFVNRWSPRAMTGETLADDEFLPLFEAARWAPSAYNNQHWRFLYATPDDDEWETFVDLLFEGNQWATDAGVLVVIVSKTTFDHNDEPAPVHSFDTGAAWQNLALEGARRGLVVHGMAGFDYERAAEELAVPEEYEVEAMAAIGERAPPESLPSDQQEREVPSGRKPLEEIVHRGGFE</sequence>
<dbReference type="Pfam" id="PF00881">
    <property type="entry name" value="Nitroreductase"/>
    <property type="match status" value="2"/>
</dbReference>